<organism evidence="2 3">
    <name type="scientific">Seminavis robusta</name>
    <dbReference type="NCBI Taxonomy" id="568900"/>
    <lineage>
        <taxon>Eukaryota</taxon>
        <taxon>Sar</taxon>
        <taxon>Stramenopiles</taxon>
        <taxon>Ochrophyta</taxon>
        <taxon>Bacillariophyta</taxon>
        <taxon>Bacillariophyceae</taxon>
        <taxon>Bacillariophycidae</taxon>
        <taxon>Naviculales</taxon>
        <taxon>Naviculaceae</taxon>
        <taxon>Seminavis</taxon>
    </lineage>
</organism>
<protein>
    <submittedName>
        <fullName evidence="2">Alpha beta hydrolase fold</fullName>
    </submittedName>
</protein>
<dbReference type="InterPro" id="IPR000073">
    <property type="entry name" value="AB_hydrolase_1"/>
</dbReference>
<evidence type="ECO:0000259" key="1">
    <source>
        <dbReference type="Pfam" id="PF00561"/>
    </source>
</evidence>
<evidence type="ECO:0000313" key="3">
    <source>
        <dbReference type="Proteomes" id="UP001153069"/>
    </source>
</evidence>
<keyword evidence="3" id="KW-1185">Reference proteome</keyword>
<dbReference type="Proteomes" id="UP001153069">
    <property type="component" value="Unassembled WGS sequence"/>
</dbReference>
<gene>
    <name evidence="2" type="ORF">SEMRO_63_G035690.1</name>
</gene>
<sequence>MAAEESLHERLLGEPKLNQTIKLKDGRQLGYAEYGTADGPAIFYFHGGNGSRLEAQWFAEAAAKRQIRLIAADRPGFGLSYFQQDRQLRDWANDVQELAAALSIHDKFSIFGLSGGGPFVAALAHLIPERLHRAAIISGTAPPDASDRFQGMWCPVKMIFCLARRLPAMHRVALQQMGKFYADPEQMRKTMLKGMPKPDVTFLERVPIAVDIFSADAREAHRQGIEGDAHEWQLYVNDWGFQMEDISMEIGLWYGRYDVQVTPAMGQYFADTLPKSVYHLVDDGGHFSTINNHIDSIIAYLTES</sequence>
<dbReference type="InterPro" id="IPR029058">
    <property type="entry name" value="AB_hydrolase_fold"/>
</dbReference>
<keyword evidence="2" id="KW-0378">Hydrolase</keyword>
<dbReference type="AlphaFoldDB" id="A0A9N8DAA9"/>
<dbReference type="SUPFAM" id="SSF53474">
    <property type="entry name" value="alpha/beta-Hydrolases"/>
    <property type="match status" value="1"/>
</dbReference>
<dbReference type="EMBL" id="CAICTM010000062">
    <property type="protein sequence ID" value="CAB9499517.1"/>
    <property type="molecule type" value="Genomic_DNA"/>
</dbReference>
<dbReference type="GO" id="GO:0016787">
    <property type="term" value="F:hydrolase activity"/>
    <property type="evidence" value="ECO:0007669"/>
    <property type="project" value="UniProtKB-KW"/>
</dbReference>
<name>A0A9N8DAA9_9STRA</name>
<dbReference type="OrthoDB" id="294702at2759"/>
<accession>A0A9N8DAA9</accession>
<dbReference type="Pfam" id="PF00561">
    <property type="entry name" value="Abhydrolase_1"/>
    <property type="match status" value="1"/>
</dbReference>
<dbReference type="Gene3D" id="3.40.50.1820">
    <property type="entry name" value="alpha/beta hydrolase"/>
    <property type="match status" value="1"/>
</dbReference>
<dbReference type="PANTHER" id="PTHR45763">
    <property type="entry name" value="HYDROLASE, ALPHA/BETA FOLD FAMILY PROTEIN, EXPRESSED-RELATED"/>
    <property type="match status" value="1"/>
</dbReference>
<feature type="domain" description="AB hydrolase-1" evidence="1">
    <location>
        <begin position="40"/>
        <end position="290"/>
    </location>
</feature>
<proteinExistence type="predicted"/>
<dbReference type="PANTHER" id="PTHR45763:SF46">
    <property type="entry name" value="AB HYDROLASE-1 DOMAIN-CONTAINING PROTEIN"/>
    <property type="match status" value="1"/>
</dbReference>
<reference evidence="2" key="1">
    <citation type="submission" date="2020-06" db="EMBL/GenBank/DDBJ databases">
        <authorList>
            <consortium name="Plant Systems Biology data submission"/>
        </authorList>
    </citation>
    <scope>NUCLEOTIDE SEQUENCE</scope>
    <source>
        <strain evidence="2">D6</strain>
    </source>
</reference>
<comment type="caution">
    <text evidence="2">The sequence shown here is derived from an EMBL/GenBank/DDBJ whole genome shotgun (WGS) entry which is preliminary data.</text>
</comment>
<evidence type="ECO:0000313" key="2">
    <source>
        <dbReference type="EMBL" id="CAB9499517.1"/>
    </source>
</evidence>